<keyword evidence="4" id="KW-1185">Reference proteome</keyword>
<name>W9SA99_9ROSA</name>
<comment type="cofactor">
    <cofactor evidence="2">
        <name>pyridoxal 5'-phosphate</name>
        <dbReference type="ChEBI" id="CHEBI:597326"/>
    </cofactor>
</comment>
<dbReference type="InterPro" id="IPR000811">
    <property type="entry name" value="Glyco_trans_35"/>
</dbReference>
<proteinExistence type="inferred from homology"/>
<dbReference type="STRING" id="981085.W9SA99"/>
<sequence>MIAVAYDVPIPGYKTKTTINLRLWSTKVAYENFDLGAFNAGDHPKAYAAIKTAEKMCYVLYPGDESVEGKMLRLKQQYTLCSASLQDIIARFEKRSGEPVLWEKFPKKVAVHMNDTHPTLCIPQLIRILIDVKGLSWNEAWKITRSVLMKHFGWQSHSKRIYNYGVCTDVLYRQLSTLNSFLDN</sequence>
<reference evidence="4" key="1">
    <citation type="submission" date="2013-01" db="EMBL/GenBank/DDBJ databases">
        <title>Draft Genome Sequence of a Mulberry Tree, Morus notabilis C.K. Schneid.</title>
        <authorList>
            <person name="He N."/>
            <person name="Zhao S."/>
        </authorList>
    </citation>
    <scope>NUCLEOTIDE SEQUENCE</scope>
</reference>
<keyword evidence="2" id="KW-0808">Transferase</keyword>
<dbReference type="GO" id="GO:0008184">
    <property type="term" value="F:glycogen phosphorylase activity"/>
    <property type="evidence" value="ECO:0007669"/>
    <property type="project" value="InterPro"/>
</dbReference>
<evidence type="ECO:0000256" key="2">
    <source>
        <dbReference type="RuleBase" id="RU000587"/>
    </source>
</evidence>
<dbReference type="Gene3D" id="3.40.50.2000">
    <property type="entry name" value="Glycogen Phosphorylase B"/>
    <property type="match status" value="1"/>
</dbReference>
<evidence type="ECO:0000313" key="4">
    <source>
        <dbReference type="Proteomes" id="UP000030645"/>
    </source>
</evidence>
<dbReference type="Pfam" id="PF00343">
    <property type="entry name" value="Phosphorylase"/>
    <property type="match status" value="1"/>
</dbReference>
<evidence type="ECO:0000313" key="3">
    <source>
        <dbReference type="EMBL" id="EXC22064.1"/>
    </source>
</evidence>
<accession>W9SA99</accession>
<comment type="function">
    <text evidence="2">Allosteric enzyme that catalyzes the rate-limiting step in glycogen catabolism, the phosphorolytic cleavage of glycogen to produce glucose-1-phosphate, and plays a central role in maintaining cellular and organismal glucose homeostasis.</text>
</comment>
<dbReference type="EC" id="2.4.1.1" evidence="2"/>
<keyword evidence="2" id="KW-0119">Carbohydrate metabolism</keyword>
<comment type="catalytic activity">
    <reaction evidence="2">
        <text>[(1-&gt;4)-alpha-D-glucosyl](n) + phosphate = [(1-&gt;4)-alpha-D-glucosyl](n-1) + alpha-D-glucose 1-phosphate</text>
        <dbReference type="Rhea" id="RHEA:41732"/>
        <dbReference type="Rhea" id="RHEA-COMP:9584"/>
        <dbReference type="Rhea" id="RHEA-COMP:9586"/>
        <dbReference type="ChEBI" id="CHEBI:15444"/>
        <dbReference type="ChEBI" id="CHEBI:43474"/>
        <dbReference type="ChEBI" id="CHEBI:58601"/>
        <dbReference type="EC" id="2.4.1.1"/>
    </reaction>
</comment>
<dbReference type="PANTHER" id="PTHR11468">
    <property type="entry name" value="GLYCOGEN PHOSPHORYLASE"/>
    <property type="match status" value="1"/>
</dbReference>
<organism evidence="3 4">
    <name type="scientific">Morus notabilis</name>
    <dbReference type="NCBI Taxonomy" id="981085"/>
    <lineage>
        <taxon>Eukaryota</taxon>
        <taxon>Viridiplantae</taxon>
        <taxon>Streptophyta</taxon>
        <taxon>Embryophyta</taxon>
        <taxon>Tracheophyta</taxon>
        <taxon>Spermatophyta</taxon>
        <taxon>Magnoliopsida</taxon>
        <taxon>eudicotyledons</taxon>
        <taxon>Gunneridae</taxon>
        <taxon>Pentapetalae</taxon>
        <taxon>rosids</taxon>
        <taxon>fabids</taxon>
        <taxon>Rosales</taxon>
        <taxon>Moraceae</taxon>
        <taxon>Moreae</taxon>
        <taxon>Morus</taxon>
    </lineage>
</organism>
<keyword evidence="2" id="KW-0328">Glycosyltransferase</keyword>
<keyword evidence="2" id="KW-0663">Pyridoxal phosphate</keyword>
<dbReference type="EMBL" id="KE345965">
    <property type="protein sequence ID" value="EXC22064.1"/>
    <property type="molecule type" value="Genomic_DNA"/>
</dbReference>
<evidence type="ECO:0000256" key="1">
    <source>
        <dbReference type="ARBA" id="ARBA00006047"/>
    </source>
</evidence>
<dbReference type="AlphaFoldDB" id="W9SA99"/>
<comment type="similarity">
    <text evidence="1 2">Belongs to the glycogen phosphorylase family.</text>
</comment>
<dbReference type="GO" id="GO:0005980">
    <property type="term" value="P:glycogen catabolic process"/>
    <property type="evidence" value="ECO:0007669"/>
    <property type="project" value="TreeGrafter"/>
</dbReference>
<dbReference type="GO" id="GO:0030170">
    <property type="term" value="F:pyridoxal phosphate binding"/>
    <property type="evidence" value="ECO:0007669"/>
    <property type="project" value="TreeGrafter"/>
</dbReference>
<dbReference type="PANTHER" id="PTHR11468:SF27">
    <property type="entry name" value="ALPHA-1,4 GLUCAN PHOSPHORYLASE L-2 ISOZYME, CHLOROPLASTIC_AMYLOPLASTIC"/>
    <property type="match status" value="1"/>
</dbReference>
<protein>
    <recommendedName>
        <fullName evidence="2">Alpha-1,4 glucan phosphorylase</fullName>
        <ecNumber evidence="2">2.4.1.1</ecNumber>
    </recommendedName>
</protein>
<dbReference type="eggNOG" id="KOG2099">
    <property type="taxonomic scope" value="Eukaryota"/>
</dbReference>
<dbReference type="Proteomes" id="UP000030645">
    <property type="component" value="Unassembled WGS sequence"/>
</dbReference>
<gene>
    <name evidence="3" type="ORF">L484_006647</name>
</gene>
<dbReference type="SUPFAM" id="SSF53756">
    <property type="entry name" value="UDP-Glycosyltransferase/glycogen phosphorylase"/>
    <property type="match status" value="1"/>
</dbReference>
<dbReference type="GO" id="GO:0005737">
    <property type="term" value="C:cytoplasm"/>
    <property type="evidence" value="ECO:0007669"/>
    <property type="project" value="TreeGrafter"/>
</dbReference>